<protein>
    <recommendedName>
        <fullName evidence="1">hAT-like transposase RNase-H fold domain-containing protein</fullName>
    </recommendedName>
</protein>
<evidence type="ECO:0000313" key="3">
    <source>
        <dbReference type="Proteomes" id="UP001141806"/>
    </source>
</evidence>
<dbReference type="PANTHER" id="PTHR23272:SF161">
    <property type="entry name" value="ZINC FINGER BED DOMAIN-CONTAINING PROTEIN RICESLEEPER 1-LIKE"/>
    <property type="match status" value="1"/>
</dbReference>
<sequence length="212" mass="24532">MEEWVSCWVVGLLRLGVGLKERRRWQGAQGGGGAKVPSGSVDQQIRSTSSIVFSVEQSCYSRISLFPIEWDSYFRTDTSSEKLGYVIYKSLLEEMSHEDSFIKDMVVVMKKKFDKYWNEYSLILAIALVFEPRYKFTFMDWAFKNIAILDPLAYDMSLRVKSELFKLFNAYKTMDVADFKTPTPSFNYTRPAELEEFMAFDNARLIDIGSLS</sequence>
<organism evidence="2 3">
    <name type="scientific">Protea cynaroides</name>
    <dbReference type="NCBI Taxonomy" id="273540"/>
    <lineage>
        <taxon>Eukaryota</taxon>
        <taxon>Viridiplantae</taxon>
        <taxon>Streptophyta</taxon>
        <taxon>Embryophyta</taxon>
        <taxon>Tracheophyta</taxon>
        <taxon>Spermatophyta</taxon>
        <taxon>Magnoliopsida</taxon>
        <taxon>Proteales</taxon>
        <taxon>Proteaceae</taxon>
        <taxon>Protea</taxon>
    </lineage>
</organism>
<dbReference type="InterPro" id="IPR025525">
    <property type="entry name" value="hAT-like_transposase_RNase-H"/>
</dbReference>
<comment type="caution">
    <text evidence="2">The sequence shown here is derived from an EMBL/GenBank/DDBJ whole genome shotgun (WGS) entry which is preliminary data.</text>
</comment>
<proteinExistence type="predicted"/>
<evidence type="ECO:0000313" key="2">
    <source>
        <dbReference type="EMBL" id="KAJ4974867.1"/>
    </source>
</evidence>
<dbReference type="GO" id="GO:0003677">
    <property type="term" value="F:DNA binding"/>
    <property type="evidence" value="ECO:0007669"/>
    <property type="project" value="InterPro"/>
</dbReference>
<accession>A0A9Q0KQJ6</accession>
<gene>
    <name evidence="2" type="ORF">NE237_008041</name>
</gene>
<dbReference type="EMBL" id="JAMYWD010000004">
    <property type="protein sequence ID" value="KAJ4974867.1"/>
    <property type="molecule type" value="Genomic_DNA"/>
</dbReference>
<dbReference type="Pfam" id="PF14372">
    <property type="entry name" value="hAT-like_RNase-H"/>
    <property type="match status" value="1"/>
</dbReference>
<evidence type="ECO:0000259" key="1">
    <source>
        <dbReference type="Pfam" id="PF14372"/>
    </source>
</evidence>
<dbReference type="AlphaFoldDB" id="A0A9Q0KQJ6"/>
<dbReference type="Proteomes" id="UP001141806">
    <property type="component" value="Unassembled WGS sequence"/>
</dbReference>
<keyword evidence="3" id="KW-1185">Reference proteome</keyword>
<feature type="domain" description="hAT-like transposase RNase-H fold" evidence="1">
    <location>
        <begin position="87"/>
        <end position="171"/>
    </location>
</feature>
<reference evidence="2" key="1">
    <citation type="journal article" date="2023" name="Plant J.">
        <title>The genome of the king protea, Protea cynaroides.</title>
        <authorList>
            <person name="Chang J."/>
            <person name="Duong T.A."/>
            <person name="Schoeman C."/>
            <person name="Ma X."/>
            <person name="Roodt D."/>
            <person name="Barker N."/>
            <person name="Li Z."/>
            <person name="Van de Peer Y."/>
            <person name="Mizrachi E."/>
        </authorList>
    </citation>
    <scope>NUCLEOTIDE SEQUENCE</scope>
    <source>
        <tissue evidence="2">Young leaves</tissue>
    </source>
</reference>
<name>A0A9Q0KQJ6_9MAGN</name>
<dbReference type="PANTHER" id="PTHR23272">
    <property type="entry name" value="BED FINGER-RELATED"/>
    <property type="match status" value="1"/>
</dbReference>